<accession>A0A6G0N8V8</accession>
<organism evidence="2 4">
    <name type="scientific">Phytophthora fragariae</name>
    <dbReference type="NCBI Taxonomy" id="53985"/>
    <lineage>
        <taxon>Eukaryota</taxon>
        <taxon>Sar</taxon>
        <taxon>Stramenopiles</taxon>
        <taxon>Oomycota</taxon>
        <taxon>Peronosporomycetes</taxon>
        <taxon>Peronosporales</taxon>
        <taxon>Peronosporaceae</taxon>
        <taxon>Phytophthora</taxon>
    </lineage>
</organism>
<feature type="signal peptide" evidence="1">
    <location>
        <begin position="1"/>
        <end position="20"/>
    </location>
</feature>
<gene>
    <name evidence="2" type="ORF">PF004_g19645</name>
    <name evidence="3" type="ORF">PF008_g20311</name>
</gene>
<dbReference type="Proteomes" id="UP000486351">
    <property type="component" value="Unassembled WGS sequence"/>
</dbReference>
<evidence type="ECO:0000313" key="3">
    <source>
        <dbReference type="EMBL" id="KAE9310975.1"/>
    </source>
</evidence>
<comment type="caution">
    <text evidence="2">The sequence shown here is derived from an EMBL/GenBank/DDBJ whole genome shotgun (WGS) entry which is preliminary data.</text>
</comment>
<evidence type="ECO:0000313" key="2">
    <source>
        <dbReference type="EMBL" id="KAE9198079.1"/>
    </source>
</evidence>
<feature type="chain" id="PRO_5036174130" description="Secreted protein" evidence="1">
    <location>
        <begin position="21"/>
        <end position="125"/>
    </location>
</feature>
<proteinExistence type="predicted"/>
<dbReference type="AlphaFoldDB" id="A0A6G0N8V8"/>
<keyword evidence="1" id="KW-0732">Signal</keyword>
<evidence type="ECO:0000313" key="5">
    <source>
        <dbReference type="Proteomes" id="UP000486351"/>
    </source>
</evidence>
<sequence>MFVCFWIFLLEVLDTPYISSKSTAINYYNSFNLETVRRTRVRWSSLTTATLSCRAPRQCCYIVSLFLVAILSSNRLVSGIRQHCPRNSTGPRACNESAALGTYIDGFSSIRIPSGRQRYTAHIDR</sequence>
<evidence type="ECO:0000313" key="4">
    <source>
        <dbReference type="Proteomes" id="UP000476176"/>
    </source>
</evidence>
<name>A0A6G0N8V8_9STRA</name>
<dbReference type="EMBL" id="QXFY01001720">
    <property type="protein sequence ID" value="KAE9310975.1"/>
    <property type="molecule type" value="Genomic_DNA"/>
</dbReference>
<dbReference type="EMBL" id="QXGC01001680">
    <property type="protein sequence ID" value="KAE9198079.1"/>
    <property type="molecule type" value="Genomic_DNA"/>
</dbReference>
<dbReference type="Proteomes" id="UP000476176">
    <property type="component" value="Unassembled WGS sequence"/>
</dbReference>
<evidence type="ECO:0008006" key="6">
    <source>
        <dbReference type="Google" id="ProtNLM"/>
    </source>
</evidence>
<reference evidence="4 5" key="1">
    <citation type="submission" date="2018-09" db="EMBL/GenBank/DDBJ databases">
        <title>Genomic investigation of the strawberry pathogen Phytophthora fragariae indicates pathogenicity is determined by transcriptional variation in three key races.</title>
        <authorList>
            <person name="Adams T.M."/>
            <person name="Armitage A.D."/>
            <person name="Sobczyk M.K."/>
            <person name="Bates H.J."/>
            <person name="Dunwell J.M."/>
            <person name="Nellist C.F."/>
            <person name="Harrison R.J."/>
        </authorList>
    </citation>
    <scope>NUCLEOTIDE SEQUENCE [LARGE SCALE GENOMIC DNA]</scope>
    <source>
        <strain evidence="2 4">BC-23</strain>
        <strain evidence="3 5">NOV-77</strain>
    </source>
</reference>
<protein>
    <recommendedName>
        <fullName evidence="6">Secreted protein</fullName>
    </recommendedName>
</protein>
<evidence type="ECO:0000256" key="1">
    <source>
        <dbReference type="SAM" id="SignalP"/>
    </source>
</evidence>